<feature type="domain" description="FAD-binding" evidence="7">
    <location>
        <begin position="7"/>
        <end position="341"/>
    </location>
</feature>
<keyword evidence="4" id="KW-0285">Flavoprotein</keyword>
<dbReference type="Proteomes" id="UP000254554">
    <property type="component" value="Unassembled WGS sequence"/>
</dbReference>
<evidence type="ECO:0000256" key="6">
    <source>
        <dbReference type="ARBA" id="ARBA00024806"/>
    </source>
</evidence>
<dbReference type="GO" id="GO:0071949">
    <property type="term" value="F:FAD binding"/>
    <property type="evidence" value="ECO:0007669"/>
    <property type="project" value="InterPro"/>
</dbReference>
<evidence type="ECO:0000313" key="8">
    <source>
        <dbReference type="EMBL" id="STO22810.1"/>
    </source>
</evidence>
<dbReference type="AlphaFoldDB" id="A0A377GE16"/>
<dbReference type="InterPro" id="IPR036249">
    <property type="entry name" value="Thioredoxin-like_sf"/>
</dbReference>
<gene>
    <name evidence="8" type="primary">pcpB</name>
    <name evidence="8" type="ORF">NCTC11370_02911</name>
</gene>
<dbReference type="InterPro" id="IPR002938">
    <property type="entry name" value="FAD-bd"/>
</dbReference>
<protein>
    <recommendedName>
        <fullName evidence="3">Alkyl hydroperoxide reductase subunit F</fullName>
    </recommendedName>
</protein>
<evidence type="ECO:0000313" key="9">
    <source>
        <dbReference type="Proteomes" id="UP000254554"/>
    </source>
</evidence>
<dbReference type="InterPro" id="IPR050641">
    <property type="entry name" value="RIFMO-like"/>
</dbReference>
<accession>A0A377GE16</accession>
<dbReference type="PRINTS" id="PR00420">
    <property type="entry name" value="RNGMNOXGNASE"/>
</dbReference>
<keyword evidence="5" id="KW-0274">FAD</keyword>
<proteinExistence type="inferred from homology"/>
<organism evidence="8 9">
    <name type="scientific">Fluoribacter dumoffii</name>
    <dbReference type="NCBI Taxonomy" id="463"/>
    <lineage>
        <taxon>Bacteria</taxon>
        <taxon>Pseudomonadati</taxon>
        <taxon>Pseudomonadota</taxon>
        <taxon>Gammaproteobacteria</taxon>
        <taxon>Legionellales</taxon>
        <taxon>Legionellaceae</taxon>
        <taxon>Fluoribacter</taxon>
    </lineage>
</organism>
<dbReference type="PANTHER" id="PTHR43004:SF19">
    <property type="entry name" value="BINDING MONOOXYGENASE, PUTATIVE (JCVI)-RELATED"/>
    <property type="match status" value="1"/>
</dbReference>
<dbReference type="InterPro" id="IPR036188">
    <property type="entry name" value="FAD/NAD-bd_sf"/>
</dbReference>
<comment type="function">
    <text evidence="6">Serves to protect the cell against DNA damage by alkyl hydroperoxides. It can use either NADH or NADPH as electron donor for direct reduction of redox dyes or of alkyl hydroperoxides when combined with the AhpC protein.</text>
</comment>
<evidence type="ECO:0000256" key="2">
    <source>
        <dbReference type="ARBA" id="ARBA00007801"/>
    </source>
</evidence>
<keyword evidence="8" id="KW-0560">Oxidoreductase</keyword>
<dbReference type="GeneID" id="93293801"/>
<dbReference type="GO" id="GO:0016709">
    <property type="term" value="F:oxidoreductase activity, acting on paired donors, with incorporation or reduction of molecular oxygen, NAD(P)H as one donor, and incorporation of one atom of oxygen"/>
    <property type="evidence" value="ECO:0007669"/>
    <property type="project" value="UniProtKB-ARBA"/>
</dbReference>
<dbReference type="SUPFAM" id="SSF51905">
    <property type="entry name" value="FAD/NAD(P)-binding domain"/>
    <property type="match status" value="1"/>
</dbReference>
<comment type="similarity">
    <text evidence="2">Belongs to the PheA/TfdB FAD monooxygenase family.</text>
</comment>
<dbReference type="Pfam" id="PF01494">
    <property type="entry name" value="FAD_binding_3"/>
    <property type="match status" value="1"/>
</dbReference>
<sequence length="543" mass="61811">MADKIWDVLVVGAGPVGLFCANELKRHGLNCRIIDKKSTLSDKSKALAIHIRTLDLLKDGGFLEQILIEGQKVNGVLFQSEGKELIHATYALVEADYHFVIDLPQNRTEHIFQQALLDRGLHVEWQTELMDMEQTPTHIISTVKHIDGESEKIQSHWIIACDGSHSTMRKLVHAEFIGSSFKQTWWLADLLIDWELPEDKFILFVSDKGPAACFPMGEKRYRVVMTAPEKIMHQEPTLEEITHAFKVRCSEPANLHDPVWISQFGIDHKQIQNYRYGRVFFAGDSAHVHSPMGGQGLNTGLQDIYNLVWKLALVQKGLAKDALLDSYNSERHPIAAEVLKQTGNITRLIMMSNRVMIFLRNFILKMAMSFDSMKRFVLYNLAELTVSYAKSPIVKVLGEKTSFKIGEFLISFPLIEARTHEKRQLQQITQGTLHHLFLFAGLSQTNQMPLLIETARNLAQQFNGLIKTHIIVSHPDIALPDADISMFFDEQQTMHQRFKINQPIAVLIRPDKYIGLTQMPVNPEELQAYMRTAYFRLGGSLAS</sequence>
<evidence type="ECO:0000256" key="5">
    <source>
        <dbReference type="ARBA" id="ARBA00022827"/>
    </source>
</evidence>
<dbReference type="OrthoDB" id="8672648at2"/>
<evidence type="ECO:0000259" key="7">
    <source>
        <dbReference type="Pfam" id="PF01494"/>
    </source>
</evidence>
<evidence type="ECO:0000256" key="3">
    <source>
        <dbReference type="ARBA" id="ARBA00020059"/>
    </source>
</evidence>
<dbReference type="Gene3D" id="3.50.50.60">
    <property type="entry name" value="FAD/NAD(P)-binding domain"/>
    <property type="match status" value="1"/>
</dbReference>
<dbReference type="SUPFAM" id="SSF52833">
    <property type="entry name" value="Thioredoxin-like"/>
    <property type="match status" value="1"/>
</dbReference>
<evidence type="ECO:0000256" key="1">
    <source>
        <dbReference type="ARBA" id="ARBA00001974"/>
    </source>
</evidence>
<name>A0A377GE16_9GAMM</name>
<dbReference type="PANTHER" id="PTHR43004">
    <property type="entry name" value="TRK SYSTEM POTASSIUM UPTAKE PROTEIN"/>
    <property type="match status" value="1"/>
</dbReference>
<comment type="cofactor">
    <cofactor evidence="1">
        <name>FAD</name>
        <dbReference type="ChEBI" id="CHEBI:57692"/>
    </cofactor>
</comment>
<evidence type="ECO:0000256" key="4">
    <source>
        <dbReference type="ARBA" id="ARBA00022630"/>
    </source>
</evidence>
<dbReference type="RefSeq" id="WP_019350226.1">
    <property type="nucleotide sequence ID" value="NZ_UGGT01000001.1"/>
</dbReference>
<keyword evidence="9" id="KW-1185">Reference proteome</keyword>
<dbReference type="EMBL" id="UGGT01000001">
    <property type="protein sequence ID" value="STO22810.1"/>
    <property type="molecule type" value="Genomic_DNA"/>
</dbReference>
<reference evidence="8 9" key="1">
    <citation type="submission" date="2018-06" db="EMBL/GenBank/DDBJ databases">
        <authorList>
            <consortium name="Pathogen Informatics"/>
            <person name="Doyle S."/>
        </authorList>
    </citation>
    <scope>NUCLEOTIDE SEQUENCE [LARGE SCALE GENOMIC DNA]</scope>
    <source>
        <strain evidence="8 9">NCTC11370</strain>
    </source>
</reference>
<keyword evidence="8" id="KW-0503">Monooxygenase</keyword>
<dbReference type="Gene3D" id="3.30.70.2450">
    <property type="match status" value="1"/>
</dbReference>
<dbReference type="STRING" id="1094715.GCA_000236165_02896"/>